<evidence type="ECO:0000313" key="2">
    <source>
        <dbReference type="EMBL" id="MFD1302939.1"/>
    </source>
</evidence>
<proteinExistence type="predicted"/>
<dbReference type="EMBL" id="JBHTND010000021">
    <property type="protein sequence ID" value="MFD1302939.1"/>
    <property type="molecule type" value="Genomic_DNA"/>
</dbReference>
<reference evidence="3" key="1">
    <citation type="journal article" date="2019" name="Int. J. Syst. Evol. Microbiol.">
        <title>The Global Catalogue of Microorganisms (GCM) 10K type strain sequencing project: providing services to taxonomists for standard genome sequencing and annotation.</title>
        <authorList>
            <consortium name="The Broad Institute Genomics Platform"/>
            <consortium name="The Broad Institute Genome Sequencing Center for Infectious Disease"/>
            <person name="Wu L."/>
            <person name="Ma J."/>
        </authorList>
    </citation>
    <scope>NUCLEOTIDE SEQUENCE [LARGE SCALE GENOMIC DNA]</scope>
    <source>
        <strain evidence="3">CCUG 56108</strain>
    </source>
</reference>
<sequence>MLNLSSDRGFNKPVDAPGNVMMSKTMSAEFKSRRDAETAVEHLVQEHGIDRGAVTIHAAGSDNSAGTEAARADIEDGRLKEGTEGEPALEGAIRVTVEIEDGLTEKVMTSFETYAGRSVDAG</sequence>
<keyword evidence="3" id="KW-1185">Reference proteome</keyword>
<evidence type="ECO:0000256" key="1">
    <source>
        <dbReference type="SAM" id="MobiDB-lite"/>
    </source>
</evidence>
<organism evidence="2 3">
    <name type="scientific">Methylobacterium marchantiae</name>
    <dbReference type="NCBI Taxonomy" id="600331"/>
    <lineage>
        <taxon>Bacteria</taxon>
        <taxon>Pseudomonadati</taxon>
        <taxon>Pseudomonadota</taxon>
        <taxon>Alphaproteobacteria</taxon>
        <taxon>Hyphomicrobiales</taxon>
        <taxon>Methylobacteriaceae</taxon>
        <taxon>Methylobacterium</taxon>
    </lineage>
</organism>
<protein>
    <submittedName>
        <fullName evidence="2">Uncharacterized protein</fullName>
    </submittedName>
</protein>
<dbReference type="Proteomes" id="UP001597176">
    <property type="component" value="Unassembled WGS sequence"/>
</dbReference>
<evidence type="ECO:0000313" key="3">
    <source>
        <dbReference type="Proteomes" id="UP001597176"/>
    </source>
</evidence>
<dbReference type="RefSeq" id="WP_238205654.1">
    <property type="nucleotide sequence ID" value="NZ_JBHTND010000021.1"/>
</dbReference>
<accession>A0ABW3X003</accession>
<name>A0ABW3X003_9HYPH</name>
<feature type="region of interest" description="Disordered" evidence="1">
    <location>
        <begin position="1"/>
        <end position="20"/>
    </location>
</feature>
<gene>
    <name evidence="2" type="ORF">ACFQ4G_15305</name>
</gene>
<comment type="caution">
    <text evidence="2">The sequence shown here is derived from an EMBL/GenBank/DDBJ whole genome shotgun (WGS) entry which is preliminary data.</text>
</comment>